<organism evidence="2 3">
    <name type="scientific">Nocardia camponoti</name>
    <dbReference type="NCBI Taxonomy" id="1616106"/>
    <lineage>
        <taxon>Bacteria</taxon>
        <taxon>Bacillati</taxon>
        <taxon>Actinomycetota</taxon>
        <taxon>Actinomycetes</taxon>
        <taxon>Mycobacteriales</taxon>
        <taxon>Nocardiaceae</taxon>
        <taxon>Nocardia</taxon>
    </lineage>
</organism>
<dbReference type="Pfam" id="PF00210">
    <property type="entry name" value="Ferritin"/>
    <property type="match status" value="1"/>
</dbReference>
<evidence type="ECO:0000313" key="2">
    <source>
        <dbReference type="EMBL" id="GGK55274.1"/>
    </source>
</evidence>
<dbReference type="InterPro" id="IPR041719">
    <property type="entry name" value="Ferritin_prok"/>
</dbReference>
<dbReference type="InterPro" id="IPR008331">
    <property type="entry name" value="Ferritin_DPS_dom"/>
</dbReference>
<dbReference type="InterPro" id="IPR009078">
    <property type="entry name" value="Ferritin-like_SF"/>
</dbReference>
<evidence type="ECO:0000313" key="3">
    <source>
        <dbReference type="Proteomes" id="UP000612956"/>
    </source>
</evidence>
<reference evidence="2" key="2">
    <citation type="submission" date="2020-09" db="EMBL/GenBank/DDBJ databases">
        <authorList>
            <person name="Sun Q."/>
            <person name="Zhou Y."/>
        </authorList>
    </citation>
    <scope>NUCLEOTIDE SEQUENCE</scope>
    <source>
        <strain evidence="2">CGMCC 4.7278</strain>
    </source>
</reference>
<dbReference type="Proteomes" id="UP000612956">
    <property type="component" value="Unassembled WGS sequence"/>
</dbReference>
<protein>
    <submittedName>
        <fullName evidence="2">Ferritin BfrB</fullName>
    </submittedName>
</protein>
<sequence length="175" mass="19600">MATDGSFAQLLRTQIRNQLTLAQQYLAAAVYYDSLDLPQLAGQTYPRSTENHGHAMRMVQYLLDRDEPVSIGGIDEVVSEFDSPRAAMAYLLECEHVTTKQITELAAAARTANDYLGEQFMQWFLKEQVADVAELITLVRVLDRDGNLFDVELFIERELTPVVGIDNTAPRMAGT</sequence>
<accession>A0A917QKN4</accession>
<comment type="caution">
    <text evidence="2">The sequence shown here is derived from an EMBL/GenBank/DDBJ whole genome shotgun (WGS) entry which is preliminary data.</text>
</comment>
<dbReference type="CDD" id="cd01055">
    <property type="entry name" value="Nonheme_Ferritin"/>
    <property type="match status" value="1"/>
</dbReference>
<dbReference type="InterPro" id="IPR012347">
    <property type="entry name" value="Ferritin-like"/>
</dbReference>
<gene>
    <name evidence="2" type="primary">bfrB</name>
    <name evidence="2" type="ORF">GCM10011591_29000</name>
</gene>
<feature type="domain" description="Ferritin-like diiron" evidence="1">
    <location>
        <begin position="1"/>
        <end position="146"/>
    </location>
</feature>
<dbReference type="Gene3D" id="1.20.1260.10">
    <property type="match status" value="1"/>
</dbReference>
<dbReference type="EMBL" id="BMMW01000002">
    <property type="protein sequence ID" value="GGK55274.1"/>
    <property type="molecule type" value="Genomic_DNA"/>
</dbReference>
<dbReference type="GO" id="GO:0008199">
    <property type="term" value="F:ferric iron binding"/>
    <property type="evidence" value="ECO:0007669"/>
    <property type="project" value="InterPro"/>
</dbReference>
<evidence type="ECO:0000259" key="1">
    <source>
        <dbReference type="PROSITE" id="PS50905"/>
    </source>
</evidence>
<dbReference type="SUPFAM" id="SSF47240">
    <property type="entry name" value="Ferritin-like"/>
    <property type="match status" value="1"/>
</dbReference>
<reference evidence="2" key="1">
    <citation type="journal article" date="2014" name="Int. J. Syst. Evol. Microbiol.">
        <title>Complete genome sequence of Corynebacterium casei LMG S-19264T (=DSM 44701T), isolated from a smear-ripened cheese.</title>
        <authorList>
            <consortium name="US DOE Joint Genome Institute (JGI-PGF)"/>
            <person name="Walter F."/>
            <person name="Albersmeier A."/>
            <person name="Kalinowski J."/>
            <person name="Ruckert C."/>
        </authorList>
    </citation>
    <scope>NUCLEOTIDE SEQUENCE</scope>
    <source>
        <strain evidence="2">CGMCC 4.7278</strain>
    </source>
</reference>
<dbReference type="AlphaFoldDB" id="A0A917QKN4"/>
<dbReference type="PROSITE" id="PS50905">
    <property type="entry name" value="FERRITIN_LIKE"/>
    <property type="match status" value="1"/>
</dbReference>
<name>A0A917QKN4_9NOCA</name>
<dbReference type="InterPro" id="IPR009040">
    <property type="entry name" value="Ferritin-like_diiron"/>
</dbReference>
<proteinExistence type="predicted"/>
<dbReference type="RefSeq" id="WP_188829394.1">
    <property type="nucleotide sequence ID" value="NZ_BMMW01000002.1"/>
</dbReference>
<keyword evidence="3" id="KW-1185">Reference proteome</keyword>